<proteinExistence type="predicted"/>
<dbReference type="EMBL" id="CP002959">
    <property type="protein sequence ID" value="AFM12594.1"/>
    <property type="molecule type" value="Genomic_DNA"/>
</dbReference>
<dbReference type="InterPro" id="IPR019734">
    <property type="entry name" value="TPR_rpt"/>
</dbReference>
<dbReference type="HOGENOM" id="CLU_553146_0_0_12"/>
<evidence type="ECO:0000313" key="4">
    <source>
        <dbReference type="Proteomes" id="UP000006048"/>
    </source>
</evidence>
<dbReference type="STRING" id="869212.Turpa_1947"/>
<gene>
    <name evidence="3" type="ordered locus">Turpa_1947</name>
</gene>
<dbReference type="SUPFAM" id="SSF48452">
    <property type="entry name" value="TPR-like"/>
    <property type="match status" value="1"/>
</dbReference>
<keyword evidence="2" id="KW-1133">Transmembrane helix</keyword>
<evidence type="ECO:0000313" key="3">
    <source>
        <dbReference type="EMBL" id="AFM12594.1"/>
    </source>
</evidence>
<reference evidence="3 4" key="1">
    <citation type="submission" date="2012-06" db="EMBL/GenBank/DDBJ databases">
        <title>The complete chromosome of genome of Turneriella parva DSM 21527.</title>
        <authorList>
            <consortium name="US DOE Joint Genome Institute (JGI-PGF)"/>
            <person name="Lucas S."/>
            <person name="Han J."/>
            <person name="Lapidus A."/>
            <person name="Bruce D."/>
            <person name="Goodwin L."/>
            <person name="Pitluck S."/>
            <person name="Peters L."/>
            <person name="Kyrpides N."/>
            <person name="Mavromatis K."/>
            <person name="Ivanova N."/>
            <person name="Mikhailova N."/>
            <person name="Chertkov O."/>
            <person name="Detter J.C."/>
            <person name="Tapia R."/>
            <person name="Han C."/>
            <person name="Land M."/>
            <person name="Hauser L."/>
            <person name="Markowitz V."/>
            <person name="Cheng J.-F."/>
            <person name="Hugenholtz P."/>
            <person name="Woyke T."/>
            <person name="Wu D."/>
            <person name="Gronow S."/>
            <person name="Wellnitz S."/>
            <person name="Brambilla E."/>
            <person name="Klenk H.-P."/>
            <person name="Eisen J.A."/>
        </authorList>
    </citation>
    <scope>NUCLEOTIDE SEQUENCE [LARGE SCALE GENOMIC DNA]</scope>
    <source>
        <strain evidence="4">ATCC BAA-1111 / DSM 21527 / NCTC 11395 / H</strain>
    </source>
</reference>
<keyword evidence="1" id="KW-0802">TPR repeat</keyword>
<keyword evidence="4" id="KW-1185">Reference proteome</keyword>
<feature type="repeat" description="TPR" evidence="1">
    <location>
        <begin position="423"/>
        <end position="456"/>
    </location>
</feature>
<dbReference type="InterPro" id="IPR011990">
    <property type="entry name" value="TPR-like_helical_dom_sf"/>
</dbReference>
<accession>I4B5N7</accession>
<dbReference type="KEGG" id="tpx:Turpa_1947"/>
<feature type="transmembrane region" description="Helical" evidence="2">
    <location>
        <begin position="15"/>
        <end position="37"/>
    </location>
</feature>
<evidence type="ECO:0000256" key="2">
    <source>
        <dbReference type="SAM" id="Phobius"/>
    </source>
</evidence>
<dbReference type="Proteomes" id="UP000006048">
    <property type="component" value="Chromosome"/>
</dbReference>
<keyword evidence="2" id="KW-0472">Membrane</keyword>
<organism evidence="3 4">
    <name type="scientific">Turneriella parva (strain ATCC BAA-1111 / DSM 21527 / NCTC 11395 / H)</name>
    <name type="common">Leptospira parva</name>
    <dbReference type="NCBI Taxonomy" id="869212"/>
    <lineage>
        <taxon>Bacteria</taxon>
        <taxon>Pseudomonadati</taxon>
        <taxon>Spirochaetota</taxon>
        <taxon>Spirochaetia</taxon>
        <taxon>Leptospirales</taxon>
        <taxon>Leptospiraceae</taxon>
        <taxon>Turneriella</taxon>
    </lineage>
</organism>
<protein>
    <submittedName>
        <fullName evidence="3">Uncharacterized protein</fullName>
    </submittedName>
</protein>
<dbReference type="PROSITE" id="PS50005">
    <property type="entry name" value="TPR"/>
    <property type="match status" value="1"/>
</dbReference>
<dbReference type="AlphaFoldDB" id="I4B5N7"/>
<dbReference type="Gene3D" id="1.25.40.10">
    <property type="entry name" value="Tetratricopeptide repeat domain"/>
    <property type="match status" value="1"/>
</dbReference>
<name>I4B5N7_TURPD</name>
<dbReference type="RefSeq" id="WP_014803101.1">
    <property type="nucleotide sequence ID" value="NC_018020.1"/>
</dbReference>
<evidence type="ECO:0000256" key="1">
    <source>
        <dbReference type="PROSITE-ProRule" id="PRU00339"/>
    </source>
</evidence>
<sequence length="493" mass="55577">MPEAVVKFVQQNQPWVVAAGIGLLLFVAAIVILVVALKRARGPRPEQAVKVAASAPATTQTPPEVAQPRVRRARLSVGDTPSPWTQGVYERHSPEAKLARILPAFGFDIAGTIHRSQNAEFVDATELAATLRYCNTAVGVGVHGAYATLLLWHVGDPHYATMVLKVVSHAQLAHQEKALIRFLFQDITGHPFAPQDLPKPTGRQNPAFQASISLYTEPHISTQRWLELQQQLPAELRPYHQIEVSRKSPARVMYRESPTNPLFADALFHQNLSTLSRYMSTKRWQRLMQSGKAEQFRNWLGAQKIDSVCKALLFIADPEVYEKEDLSPELRREIVTLLDEQNVREWLFQGGRMPPLAERRQYFKFFCLFGRHGEAVRCFATLGAFRRDRALRLYYARALFSGEMLHEAWAEMSSLLADYPRDAAVLNEAGIYAHRLGRYEEAAQIFATARGMFPDDATIAYNEAVFTEQYSKLQVEAKWSAVQKLTAPPVIEA</sequence>
<keyword evidence="2" id="KW-0812">Transmembrane</keyword>